<dbReference type="Proteomes" id="UP001163046">
    <property type="component" value="Unassembled WGS sequence"/>
</dbReference>
<dbReference type="InterPro" id="IPR015915">
    <property type="entry name" value="Kelch-typ_b-propeller"/>
</dbReference>
<sequence>MVGQIYAIEFNTSTEESTISRYNMELYSWETVLSSHQGCRKESCIVTAGNHLYVIGGNHHSHQDTLQKLKDSTLWKTNGRKSQTCNKQEAVLVVWPLKGRFLLPEGEITVVTYKVGVLKLRATHARCTMFSTNEWQIIGSLNDWRVYGSMVCLNGIPYVLGGTNMCGNGVLTVEYYDGIKDKWIKKTTIPVKTISKRNEDTLFTGCVLNRE</sequence>
<evidence type="ECO:0000313" key="4">
    <source>
        <dbReference type="Proteomes" id="UP001163046"/>
    </source>
</evidence>
<keyword evidence="2" id="KW-0677">Repeat</keyword>
<organism evidence="3 4">
    <name type="scientific">Desmophyllum pertusum</name>
    <dbReference type="NCBI Taxonomy" id="174260"/>
    <lineage>
        <taxon>Eukaryota</taxon>
        <taxon>Metazoa</taxon>
        <taxon>Cnidaria</taxon>
        <taxon>Anthozoa</taxon>
        <taxon>Hexacorallia</taxon>
        <taxon>Scleractinia</taxon>
        <taxon>Caryophylliina</taxon>
        <taxon>Caryophylliidae</taxon>
        <taxon>Desmophyllum</taxon>
    </lineage>
</organism>
<evidence type="ECO:0000256" key="2">
    <source>
        <dbReference type="ARBA" id="ARBA00022737"/>
    </source>
</evidence>
<keyword evidence="1" id="KW-0880">Kelch repeat</keyword>
<dbReference type="AlphaFoldDB" id="A0A9X0CLE3"/>
<dbReference type="SUPFAM" id="SSF117281">
    <property type="entry name" value="Kelch motif"/>
    <property type="match status" value="1"/>
</dbReference>
<dbReference type="EMBL" id="MU827315">
    <property type="protein sequence ID" value="KAJ7358814.1"/>
    <property type="molecule type" value="Genomic_DNA"/>
</dbReference>
<name>A0A9X0CLE3_9CNID</name>
<dbReference type="OrthoDB" id="5959219at2759"/>
<evidence type="ECO:0000256" key="1">
    <source>
        <dbReference type="ARBA" id="ARBA00022441"/>
    </source>
</evidence>
<comment type="caution">
    <text evidence="3">The sequence shown here is derived from an EMBL/GenBank/DDBJ whole genome shotgun (WGS) entry which is preliminary data.</text>
</comment>
<dbReference type="Gene3D" id="2.120.10.80">
    <property type="entry name" value="Kelch-type beta propeller"/>
    <property type="match status" value="1"/>
</dbReference>
<dbReference type="PANTHER" id="PTHR24412:SF497">
    <property type="entry name" value="KELCH-LIKE PROTEIN 18"/>
    <property type="match status" value="1"/>
</dbReference>
<dbReference type="PANTHER" id="PTHR24412">
    <property type="entry name" value="KELCH PROTEIN"/>
    <property type="match status" value="1"/>
</dbReference>
<protein>
    <submittedName>
        <fullName evidence="3">Uncharacterized protein</fullName>
    </submittedName>
</protein>
<reference evidence="3" key="1">
    <citation type="submission" date="2023-01" db="EMBL/GenBank/DDBJ databases">
        <title>Genome assembly of the deep-sea coral Lophelia pertusa.</title>
        <authorList>
            <person name="Herrera S."/>
            <person name="Cordes E."/>
        </authorList>
    </citation>
    <scope>NUCLEOTIDE SEQUENCE</scope>
    <source>
        <strain evidence="3">USNM1676648</strain>
        <tissue evidence="3">Polyp</tissue>
    </source>
</reference>
<accession>A0A9X0CLE3</accession>
<proteinExistence type="predicted"/>
<gene>
    <name evidence="3" type="ORF">OS493_021601</name>
</gene>
<keyword evidence="4" id="KW-1185">Reference proteome</keyword>
<evidence type="ECO:0000313" key="3">
    <source>
        <dbReference type="EMBL" id="KAJ7358814.1"/>
    </source>
</evidence>